<dbReference type="InterPro" id="IPR027417">
    <property type="entry name" value="P-loop_NTPase"/>
</dbReference>
<dbReference type="GO" id="GO:0043190">
    <property type="term" value="C:ATP-binding cassette (ABC) transporter complex"/>
    <property type="evidence" value="ECO:0007669"/>
    <property type="project" value="TreeGrafter"/>
</dbReference>
<evidence type="ECO:0000259" key="9">
    <source>
        <dbReference type="PROSITE" id="PS50893"/>
    </source>
</evidence>
<gene>
    <name evidence="10" type="ORF">ENT43_02625</name>
</gene>
<evidence type="ECO:0000256" key="8">
    <source>
        <dbReference type="ARBA" id="ARBA00023136"/>
    </source>
</evidence>
<dbReference type="FunFam" id="3.40.50.300:FF:000224">
    <property type="entry name" value="Energy-coupling factor transporter ATP-binding protein EcfA"/>
    <property type="match status" value="1"/>
</dbReference>
<dbReference type="EMBL" id="DSYQ01000011">
    <property type="protein sequence ID" value="HGT71130.1"/>
    <property type="molecule type" value="Genomic_DNA"/>
</dbReference>
<dbReference type="PANTHER" id="PTHR43553">
    <property type="entry name" value="HEAVY METAL TRANSPORTER"/>
    <property type="match status" value="1"/>
</dbReference>
<evidence type="ECO:0000256" key="7">
    <source>
        <dbReference type="ARBA" id="ARBA00022967"/>
    </source>
</evidence>
<evidence type="ECO:0000256" key="1">
    <source>
        <dbReference type="ARBA" id="ARBA00004236"/>
    </source>
</evidence>
<keyword evidence="7" id="KW-1278">Translocase</keyword>
<dbReference type="GO" id="GO:0042626">
    <property type="term" value="F:ATPase-coupled transmembrane transporter activity"/>
    <property type="evidence" value="ECO:0007669"/>
    <property type="project" value="TreeGrafter"/>
</dbReference>
<dbReference type="AlphaFoldDB" id="A0A7C4M0S0"/>
<dbReference type="InterPro" id="IPR015856">
    <property type="entry name" value="ABC_transpr_CbiO/EcfA_su"/>
</dbReference>
<dbReference type="Pfam" id="PF00005">
    <property type="entry name" value="ABC_tran"/>
    <property type="match status" value="1"/>
</dbReference>
<comment type="caution">
    <text evidence="10">The sequence shown here is derived from an EMBL/GenBank/DDBJ whole genome shotgun (WGS) entry which is preliminary data.</text>
</comment>
<keyword evidence="4" id="KW-1003">Cell membrane</keyword>
<dbReference type="InterPro" id="IPR003439">
    <property type="entry name" value="ABC_transporter-like_ATP-bd"/>
</dbReference>
<dbReference type="PROSITE" id="PS50893">
    <property type="entry name" value="ABC_TRANSPORTER_2"/>
    <property type="match status" value="1"/>
</dbReference>
<evidence type="ECO:0000256" key="6">
    <source>
        <dbReference type="ARBA" id="ARBA00022840"/>
    </source>
</evidence>
<reference evidence="10" key="1">
    <citation type="journal article" date="2020" name="mSystems">
        <title>Genome- and Community-Level Interaction Insights into Carbon Utilization and Element Cycling Functions of Hydrothermarchaeota in Hydrothermal Sediment.</title>
        <authorList>
            <person name="Zhou Z."/>
            <person name="Liu Y."/>
            <person name="Xu W."/>
            <person name="Pan J."/>
            <person name="Luo Z.H."/>
            <person name="Li M."/>
        </authorList>
    </citation>
    <scope>NUCLEOTIDE SEQUENCE [LARGE SCALE GENOMIC DNA]</scope>
    <source>
        <strain evidence="10">SpSt-579</strain>
    </source>
</reference>
<dbReference type="SMART" id="SM00382">
    <property type="entry name" value="AAA"/>
    <property type="match status" value="1"/>
</dbReference>
<proteinExistence type="inferred from homology"/>
<accession>A0A7C4M0S0</accession>
<dbReference type="GO" id="GO:0005524">
    <property type="term" value="F:ATP binding"/>
    <property type="evidence" value="ECO:0007669"/>
    <property type="project" value="UniProtKB-KW"/>
</dbReference>
<keyword evidence="3" id="KW-0813">Transport</keyword>
<dbReference type="CDD" id="cd03225">
    <property type="entry name" value="ABC_cobalt_CbiO_domain1"/>
    <property type="match status" value="1"/>
</dbReference>
<dbReference type="Gene3D" id="3.40.50.300">
    <property type="entry name" value="P-loop containing nucleotide triphosphate hydrolases"/>
    <property type="match status" value="1"/>
</dbReference>
<protein>
    <submittedName>
        <fullName evidence="10">ABC transporter ATP-binding protein</fullName>
    </submittedName>
</protein>
<organism evidence="10">
    <name type="scientific">candidate division CPR3 bacterium</name>
    <dbReference type="NCBI Taxonomy" id="2268181"/>
    <lineage>
        <taxon>Bacteria</taxon>
        <taxon>Bacteria division CPR3</taxon>
    </lineage>
</organism>
<dbReference type="InterPro" id="IPR003593">
    <property type="entry name" value="AAA+_ATPase"/>
</dbReference>
<keyword evidence="6 10" id="KW-0067">ATP-binding</keyword>
<comment type="subcellular location">
    <subcellularLocation>
        <location evidence="1">Cell membrane</location>
    </subcellularLocation>
</comment>
<dbReference type="InterPro" id="IPR050095">
    <property type="entry name" value="ECF_ABC_transporter_ATP-bd"/>
</dbReference>
<keyword evidence="5" id="KW-0547">Nucleotide-binding</keyword>
<comment type="similarity">
    <text evidence="2">Belongs to the ABC transporter superfamily.</text>
</comment>
<evidence type="ECO:0000256" key="4">
    <source>
        <dbReference type="ARBA" id="ARBA00022475"/>
    </source>
</evidence>
<keyword evidence="8" id="KW-0472">Membrane</keyword>
<dbReference type="PANTHER" id="PTHR43553:SF24">
    <property type="entry name" value="ENERGY-COUPLING FACTOR TRANSPORTER ATP-BINDING PROTEIN ECFA1"/>
    <property type="match status" value="1"/>
</dbReference>
<sequence>MTKGIKIQKVFFSYIKNNPVLNNISLNIKAGTFLGITGVNGSGKSTFAYLLNGIIPHLLKGQLQGKVLIDGISTKTKNVAYFSKKVGIVFQNPDFSLFNLTVKEEIAFGLKNLSLNNQENRIKRALKNVGMTNFALRDPQTLSLGEKEKLSLASVLALDTQYIVLDEPTAQLDYKNSLDLYKILSRLNKEGKTIITIEHDTDFLWDYTYETIILDKGQIILYGPTKKILKNINLLKKLGIKTPKACVRK</sequence>
<evidence type="ECO:0000256" key="5">
    <source>
        <dbReference type="ARBA" id="ARBA00022741"/>
    </source>
</evidence>
<name>A0A7C4M0S0_UNCC3</name>
<evidence type="ECO:0000256" key="3">
    <source>
        <dbReference type="ARBA" id="ARBA00022448"/>
    </source>
</evidence>
<feature type="domain" description="ABC transporter" evidence="9">
    <location>
        <begin position="5"/>
        <end position="241"/>
    </location>
</feature>
<evidence type="ECO:0000313" key="10">
    <source>
        <dbReference type="EMBL" id="HGT71130.1"/>
    </source>
</evidence>
<dbReference type="SUPFAM" id="SSF52540">
    <property type="entry name" value="P-loop containing nucleoside triphosphate hydrolases"/>
    <property type="match status" value="1"/>
</dbReference>
<dbReference type="GO" id="GO:0016887">
    <property type="term" value="F:ATP hydrolysis activity"/>
    <property type="evidence" value="ECO:0007669"/>
    <property type="project" value="InterPro"/>
</dbReference>
<evidence type="ECO:0000256" key="2">
    <source>
        <dbReference type="ARBA" id="ARBA00005417"/>
    </source>
</evidence>